<dbReference type="STRING" id="595494.Tola_1391"/>
<dbReference type="KEGG" id="tau:Tola_1391"/>
<comment type="similarity">
    <text evidence="2">Belongs to the HAD-like hydrolase superfamily. CbbY/CbbZ/Gph/YieH family.</text>
</comment>
<dbReference type="SUPFAM" id="SSF56784">
    <property type="entry name" value="HAD-like"/>
    <property type="match status" value="1"/>
</dbReference>
<keyword evidence="3" id="KW-0479">Metal-binding</keyword>
<dbReference type="GO" id="GO:0046872">
    <property type="term" value="F:metal ion binding"/>
    <property type="evidence" value="ECO:0007669"/>
    <property type="project" value="UniProtKB-KW"/>
</dbReference>
<dbReference type="InterPro" id="IPR051600">
    <property type="entry name" value="Beta-PGM-like"/>
</dbReference>
<dbReference type="Gene3D" id="1.10.150.240">
    <property type="entry name" value="Putative phosphatase, domain 2"/>
    <property type="match status" value="1"/>
</dbReference>
<dbReference type="GO" id="GO:0016787">
    <property type="term" value="F:hydrolase activity"/>
    <property type="evidence" value="ECO:0007669"/>
    <property type="project" value="UniProtKB-KW"/>
</dbReference>
<keyword evidence="7" id="KW-1185">Reference proteome</keyword>
<dbReference type="AlphaFoldDB" id="C4LEI9"/>
<dbReference type="PANTHER" id="PTHR46193:SF18">
    <property type="entry name" value="HEXITOL PHOSPHATASE B"/>
    <property type="match status" value="1"/>
</dbReference>
<reference evidence="6 7" key="2">
    <citation type="journal article" date="2011" name="Stand. Genomic Sci.">
        <title>Complete genome sequence of Tolumonas auensis type strain (TA 4).</title>
        <authorList>
            <person name="Chertkov O."/>
            <person name="Copeland A."/>
            <person name="Lucas S."/>
            <person name="Lapidus A."/>
            <person name="Berry K.W."/>
            <person name="Detter J.C."/>
            <person name="Del Rio T.G."/>
            <person name="Hammon N."/>
            <person name="Dalin E."/>
            <person name="Tice H."/>
            <person name="Pitluck S."/>
            <person name="Richardson P."/>
            <person name="Bruce D."/>
            <person name="Goodwin L."/>
            <person name="Han C."/>
            <person name="Tapia R."/>
            <person name="Saunders E."/>
            <person name="Schmutz J."/>
            <person name="Brettin T."/>
            <person name="Larimer F."/>
            <person name="Land M."/>
            <person name="Hauser L."/>
            <person name="Spring S."/>
            <person name="Rohde M."/>
            <person name="Kyrpides N.C."/>
            <person name="Ivanova N."/>
            <person name="Goker M."/>
            <person name="Beller H.R."/>
            <person name="Klenk H.P."/>
            <person name="Woyke T."/>
        </authorList>
    </citation>
    <scope>NUCLEOTIDE SEQUENCE [LARGE SCALE GENOMIC DNA]</scope>
    <source>
        <strain evidence="7">DSM 9187 / TA4</strain>
    </source>
</reference>
<reference evidence="7" key="1">
    <citation type="submission" date="2009-05" db="EMBL/GenBank/DDBJ databases">
        <title>Complete sequence of Tolumonas auensis DSM 9187.</title>
        <authorList>
            <consortium name="US DOE Joint Genome Institute"/>
            <person name="Lucas S."/>
            <person name="Copeland A."/>
            <person name="Lapidus A."/>
            <person name="Glavina del Rio T."/>
            <person name="Tice H."/>
            <person name="Bruce D."/>
            <person name="Goodwin L."/>
            <person name="Pitluck S."/>
            <person name="Chertkov O."/>
            <person name="Brettin T."/>
            <person name="Detter J.C."/>
            <person name="Han C."/>
            <person name="Larimer F."/>
            <person name="Land M."/>
            <person name="Hauser L."/>
            <person name="Kyrpides N."/>
            <person name="Mikhailova N."/>
            <person name="Spring S."/>
            <person name="Beller H."/>
        </authorList>
    </citation>
    <scope>NUCLEOTIDE SEQUENCE [LARGE SCALE GENOMIC DNA]</scope>
    <source>
        <strain evidence="7">DSM 9187 / TA4</strain>
    </source>
</reference>
<evidence type="ECO:0000256" key="5">
    <source>
        <dbReference type="ARBA" id="ARBA00023277"/>
    </source>
</evidence>
<proteinExistence type="inferred from homology"/>
<comment type="cofactor">
    <cofactor evidence="1">
        <name>Mg(2+)</name>
        <dbReference type="ChEBI" id="CHEBI:18420"/>
    </cofactor>
</comment>
<gene>
    <name evidence="6" type="ordered locus">Tola_1391</name>
</gene>
<dbReference type="OrthoDB" id="9800058at2"/>
<evidence type="ECO:0000313" key="7">
    <source>
        <dbReference type="Proteomes" id="UP000009073"/>
    </source>
</evidence>
<keyword evidence="5" id="KW-0119">Carbohydrate metabolism</keyword>
<dbReference type="Gene3D" id="3.40.50.1000">
    <property type="entry name" value="HAD superfamily/HAD-like"/>
    <property type="match status" value="1"/>
</dbReference>
<keyword evidence="6" id="KW-0378">Hydrolase</keyword>
<dbReference type="InterPro" id="IPR023214">
    <property type="entry name" value="HAD_sf"/>
</dbReference>
<name>C4LEI9_TOLAT</name>
<evidence type="ECO:0000256" key="3">
    <source>
        <dbReference type="ARBA" id="ARBA00022723"/>
    </source>
</evidence>
<evidence type="ECO:0000256" key="2">
    <source>
        <dbReference type="ARBA" id="ARBA00006171"/>
    </source>
</evidence>
<protein>
    <submittedName>
        <fullName evidence="6">HAD-superfamily hydrolase, subfamily IA, variant 3</fullName>
    </submittedName>
</protein>
<dbReference type="SFLD" id="SFLDS00003">
    <property type="entry name" value="Haloacid_Dehalogenase"/>
    <property type="match status" value="1"/>
</dbReference>
<dbReference type="Pfam" id="PF13419">
    <property type="entry name" value="HAD_2"/>
    <property type="match status" value="1"/>
</dbReference>
<dbReference type="NCBIfam" id="TIGR01509">
    <property type="entry name" value="HAD-SF-IA-v3"/>
    <property type="match status" value="1"/>
</dbReference>
<dbReference type="Proteomes" id="UP000009073">
    <property type="component" value="Chromosome"/>
</dbReference>
<accession>C4LEI9</accession>
<dbReference type="SFLD" id="SFLDG01129">
    <property type="entry name" value="C1.5:_HAD__Beta-PGM__Phosphata"/>
    <property type="match status" value="1"/>
</dbReference>
<dbReference type="InterPro" id="IPR023198">
    <property type="entry name" value="PGP-like_dom2"/>
</dbReference>
<dbReference type="InterPro" id="IPR036412">
    <property type="entry name" value="HAD-like_sf"/>
</dbReference>
<dbReference type="eggNOG" id="COG0637">
    <property type="taxonomic scope" value="Bacteria"/>
</dbReference>
<dbReference type="HOGENOM" id="CLU_045011_13_1_6"/>
<keyword evidence="4" id="KW-0460">Magnesium</keyword>
<dbReference type="PANTHER" id="PTHR46193">
    <property type="entry name" value="6-PHOSPHOGLUCONATE PHOSPHATASE"/>
    <property type="match status" value="1"/>
</dbReference>
<evidence type="ECO:0000256" key="1">
    <source>
        <dbReference type="ARBA" id="ARBA00001946"/>
    </source>
</evidence>
<evidence type="ECO:0000313" key="6">
    <source>
        <dbReference type="EMBL" id="ACQ93006.1"/>
    </source>
</evidence>
<dbReference type="SFLD" id="SFLDG01135">
    <property type="entry name" value="C1.5.6:_HAD__Beta-PGM__Phospha"/>
    <property type="match status" value="1"/>
</dbReference>
<dbReference type="NCBIfam" id="NF008087">
    <property type="entry name" value="PRK10826.1"/>
    <property type="match status" value="1"/>
</dbReference>
<dbReference type="EMBL" id="CP001616">
    <property type="protein sequence ID" value="ACQ93006.1"/>
    <property type="molecule type" value="Genomic_DNA"/>
</dbReference>
<organism evidence="6 7">
    <name type="scientific">Tolumonas auensis (strain DSM 9187 / NBRC 110442 / TA 4)</name>
    <dbReference type="NCBI Taxonomy" id="595494"/>
    <lineage>
        <taxon>Bacteria</taxon>
        <taxon>Pseudomonadati</taxon>
        <taxon>Pseudomonadota</taxon>
        <taxon>Gammaproteobacteria</taxon>
        <taxon>Aeromonadales</taxon>
        <taxon>Aeromonadaceae</taxon>
        <taxon>Tolumonas</taxon>
    </lineage>
</organism>
<dbReference type="InterPro" id="IPR041492">
    <property type="entry name" value="HAD_2"/>
</dbReference>
<dbReference type="RefSeq" id="WP_015878478.1">
    <property type="nucleotide sequence ID" value="NC_012691.1"/>
</dbReference>
<sequence length="216" mass="23683">MQKKAVIFDMDGVLIDSEPFWQQAQIEVLRDLGVEITQKECEETMGLRIDALVGHWYNKYRWDGSSVEETAVTIVERVASHVMHSGEAKSGVHKALETIAAKGFKIGLATSSPMALVDAVLTRLDIGHYFSIRHSAEFEEYGKPHPAVYIQAAVQLGVTPKECIAIEDSFNGLLSAKSATMKTIVIPEAANAANLRFSIADIQLSSLDELSAEHLV</sequence>
<evidence type="ECO:0000256" key="4">
    <source>
        <dbReference type="ARBA" id="ARBA00022842"/>
    </source>
</evidence>
<dbReference type="InterPro" id="IPR006439">
    <property type="entry name" value="HAD-SF_hydro_IA"/>
</dbReference>